<protein>
    <recommendedName>
        <fullName evidence="3">DUF3221 domain-containing protein</fullName>
    </recommendedName>
</protein>
<evidence type="ECO:0000313" key="1">
    <source>
        <dbReference type="EMBL" id="TGB01095.1"/>
    </source>
</evidence>
<dbReference type="AlphaFoldDB" id="A0A4Z0GVY8"/>
<accession>A0A4Z0GVY8</accession>
<evidence type="ECO:0000313" key="2">
    <source>
        <dbReference type="Proteomes" id="UP000297982"/>
    </source>
</evidence>
<gene>
    <name evidence="1" type="ORF">E4663_18260</name>
</gene>
<organism evidence="1 2">
    <name type="scientific">Halobacillus salinus</name>
    <dbReference type="NCBI Taxonomy" id="192814"/>
    <lineage>
        <taxon>Bacteria</taxon>
        <taxon>Bacillati</taxon>
        <taxon>Bacillota</taxon>
        <taxon>Bacilli</taxon>
        <taxon>Bacillales</taxon>
        <taxon>Bacillaceae</taxon>
        <taxon>Halobacillus</taxon>
    </lineage>
</organism>
<name>A0A4Z0GVY8_9BACI</name>
<keyword evidence="2" id="KW-1185">Reference proteome</keyword>
<reference evidence="1 2" key="1">
    <citation type="journal article" date="2003" name="Int. J. Syst. Evol. Microbiol.">
        <title>Halobacillus salinus sp. nov., isolated from a salt lake on the coast of the East Sea in Korea.</title>
        <authorList>
            <person name="Yoon J.H."/>
            <person name="Kang K.H."/>
            <person name="Park Y.H."/>
        </authorList>
    </citation>
    <scope>NUCLEOTIDE SEQUENCE [LARGE SCALE GENOMIC DNA]</scope>
    <source>
        <strain evidence="1 2">HSL-3</strain>
    </source>
</reference>
<dbReference type="Proteomes" id="UP000297982">
    <property type="component" value="Unassembled WGS sequence"/>
</dbReference>
<proteinExistence type="predicted"/>
<comment type="caution">
    <text evidence="1">The sequence shown here is derived from an EMBL/GenBank/DDBJ whole genome shotgun (WGS) entry which is preliminary data.</text>
</comment>
<evidence type="ECO:0008006" key="3">
    <source>
        <dbReference type="Google" id="ProtNLM"/>
    </source>
</evidence>
<dbReference type="RefSeq" id="WP_135328702.1">
    <property type="nucleotide sequence ID" value="NZ_SRJC01000008.1"/>
</dbReference>
<sequence>MKKWIMFFLIAVLVVIWIDKIHMEDGTYIKGDITEINKETGDMEIDIVVWSTTGDPDSPANNFGFNGTPTSQTVRVSHPENYDEGQKIDLRVNKDYEEAVWDLDRLKFEVVNVS</sequence>
<dbReference type="EMBL" id="SRJC01000008">
    <property type="protein sequence ID" value="TGB01095.1"/>
    <property type="molecule type" value="Genomic_DNA"/>
</dbReference>